<evidence type="ECO:0000313" key="3">
    <source>
        <dbReference type="Proteomes" id="UP000601435"/>
    </source>
</evidence>
<feature type="non-terminal residue" evidence="2">
    <location>
        <position position="533"/>
    </location>
</feature>
<dbReference type="SUPFAM" id="SSF52540">
    <property type="entry name" value="P-loop containing nucleoside triphosphate hydrolases"/>
    <property type="match status" value="1"/>
</dbReference>
<dbReference type="Proteomes" id="UP000601435">
    <property type="component" value="Unassembled WGS sequence"/>
</dbReference>
<comment type="caution">
    <text evidence="2">The sequence shown here is derived from an EMBL/GenBank/DDBJ whole genome shotgun (WGS) entry which is preliminary data.</text>
</comment>
<keyword evidence="3" id="KW-1185">Reference proteome</keyword>
<dbReference type="InterPro" id="IPR027417">
    <property type="entry name" value="P-loop_NTPase"/>
</dbReference>
<name>A0A812PB69_9DINO</name>
<dbReference type="OrthoDB" id="437483at2759"/>
<dbReference type="Pfam" id="PF00271">
    <property type="entry name" value="Helicase_C"/>
    <property type="match status" value="1"/>
</dbReference>
<reference evidence="2" key="1">
    <citation type="submission" date="2021-02" db="EMBL/GenBank/DDBJ databases">
        <authorList>
            <person name="Dougan E. K."/>
            <person name="Rhodes N."/>
            <person name="Thang M."/>
            <person name="Chan C."/>
        </authorList>
    </citation>
    <scope>NUCLEOTIDE SEQUENCE</scope>
</reference>
<dbReference type="AlphaFoldDB" id="A0A812PB69"/>
<dbReference type="EMBL" id="CAJNJA010014676">
    <property type="protein sequence ID" value="CAE7347530.1"/>
    <property type="molecule type" value="Genomic_DNA"/>
</dbReference>
<dbReference type="InterPro" id="IPR051363">
    <property type="entry name" value="RLR_Helicase"/>
</dbReference>
<accession>A0A812PB69</accession>
<evidence type="ECO:0000259" key="1">
    <source>
        <dbReference type="Pfam" id="PF00271"/>
    </source>
</evidence>
<proteinExistence type="predicted"/>
<evidence type="ECO:0000313" key="2">
    <source>
        <dbReference type="EMBL" id="CAE7347530.1"/>
    </source>
</evidence>
<dbReference type="PANTHER" id="PTHR14074:SF16">
    <property type="entry name" value="ANTIVIRAL INNATE IMMUNE RESPONSE RECEPTOR RIG-I"/>
    <property type="match status" value="1"/>
</dbReference>
<sequence length="533" mass="59620">MGATRGPWVDDCQTSCFKQIVDKNTIVFLPPCEGTAMVIVRCIDRLHFDAPADANRVMLVIPDCIQQKAKMFQRHYAGNLRVAQLGKLEKSWPKQKWDECMESNHILVGPPDIFYHALTNAFLSLKSFCFLVFDGCDRAVRGDAMAGICHDVLHPFCSQTSASIRIAGFTASLSKESFDRGEIKMQTCVQLLQRLFHASVFTPDVPDEYHRNRSEDDGFTKVDVAPEGAEHGKCVKFLHTWVLDLERKCTERLGAVAKIKDIPRILGQLPTVFEQLGRDAFLFAITNGVMSQLESKISLLKQRTQHCPERRQEAEALERTLPALQELLLEAASALELHAQWLSTPQYSAKAEKLMEIVTEEQTEPERCLVLVKDSAISGPLAHILSEMPLGPAGFICGKMTTEQRNDTLSRFRAGDIAVLVSTNVANLPDCQLVVHFDEYRTPQAHQTAARGQSPGVKGPESLRTEPPCRVYYFENDPQLAQKAAKRMTTLAKRPETVLREEDLEFEEESCAKRPRLVPGILEGEGDCGLINV</sequence>
<gene>
    <name evidence="2" type="primary">dcl1</name>
    <name evidence="2" type="ORF">SNEC2469_LOCUS9002</name>
</gene>
<dbReference type="GO" id="GO:0005737">
    <property type="term" value="C:cytoplasm"/>
    <property type="evidence" value="ECO:0007669"/>
    <property type="project" value="TreeGrafter"/>
</dbReference>
<dbReference type="PANTHER" id="PTHR14074">
    <property type="entry name" value="HELICASE WITH DEATH DOMAIN-RELATED"/>
    <property type="match status" value="1"/>
</dbReference>
<protein>
    <submittedName>
        <fullName evidence="2">Dcl1 protein</fullName>
    </submittedName>
</protein>
<dbReference type="InterPro" id="IPR001650">
    <property type="entry name" value="Helicase_C-like"/>
</dbReference>
<dbReference type="Gene3D" id="3.40.50.300">
    <property type="entry name" value="P-loop containing nucleotide triphosphate hydrolases"/>
    <property type="match status" value="2"/>
</dbReference>
<organism evidence="2 3">
    <name type="scientific">Symbiodinium necroappetens</name>
    <dbReference type="NCBI Taxonomy" id="1628268"/>
    <lineage>
        <taxon>Eukaryota</taxon>
        <taxon>Sar</taxon>
        <taxon>Alveolata</taxon>
        <taxon>Dinophyceae</taxon>
        <taxon>Suessiales</taxon>
        <taxon>Symbiodiniaceae</taxon>
        <taxon>Symbiodinium</taxon>
    </lineage>
</organism>
<feature type="domain" description="Helicase C-terminal" evidence="1">
    <location>
        <begin position="350"/>
        <end position="443"/>
    </location>
</feature>